<keyword evidence="5" id="KW-1185">Reference proteome</keyword>
<dbReference type="InterPro" id="IPR016188">
    <property type="entry name" value="PurM-like_N"/>
</dbReference>
<dbReference type="InterPro" id="IPR036676">
    <property type="entry name" value="PurM-like_C_sf"/>
</dbReference>
<dbReference type="AlphaFoldDB" id="A0A7I9VI01"/>
<dbReference type="CDD" id="cd02197">
    <property type="entry name" value="HypE"/>
    <property type="match status" value="1"/>
</dbReference>
<dbReference type="GO" id="GO:0051604">
    <property type="term" value="P:protein maturation"/>
    <property type="evidence" value="ECO:0007669"/>
    <property type="project" value="TreeGrafter"/>
</dbReference>
<dbReference type="Pfam" id="PF00586">
    <property type="entry name" value="AIRS"/>
    <property type="match status" value="1"/>
</dbReference>
<sequence length="339" mass="35244">MAGPDRVALKHGAGGRAMRALIEDVFLPLGGPVDGVGLSAMDDGAALRVGDQWLVVTTDSHVVQPIFFPGGDIGRISVCGTVNDLAMMGATEPLGLTCAVVIEEGFPREALERIRDSMKRACEEAGVTIVTGDTKVMGKGEVDGIVLNTAGFALARRIVRDDGLRPGDRIIVTGTVGDHGMAVMTRRRDLQIEGDLRSDVAPLNGLVRAALQAGGEAVVAMKDPTRGGLASVLHEFAQKAKVGVVLDGPSVPVTHEVQAAAEMLGIDPLVVANEGKAVLGVRPEAVDRVLAALRAHPQGRRAAVVGTAVAERPGNVILDTGLGRRLLAESDGEPLPRIC</sequence>
<evidence type="ECO:0000259" key="2">
    <source>
        <dbReference type="Pfam" id="PF00586"/>
    </source>
</evidence>
<evidence type="ECO:0000256" key="1">
    <source>
        <dbReference type="ARBA" id="ARBA00006243"/>
    </source>
</evidence>
<dbReference type="Proteomes" id="UP000503640">
    <property type="component" value="Unassembled WGS sequence"/>
</dbReference>
<dbReference type="PANTHER" id="PTHR30303">
    <property type="entry name" value="HYDROGENASE ISOENZYMES FORMATION PROTEIN HYPE"/>
    <property type="match status" value="1"/>
</dbReference>
<dbReference type="RefSeq" id="WP_176062541.1">
    <property type="nucleotide sequence ID" value="NZ_BJTG01000001.1"/>
</dbReference>
<dbReference type="SUPFAM" id="SSF56042">
    <property type="entry name" value="PurM C-terminal domain-like"/>
    <property type="match status" value="1"/>
</dbReference>
<protein>
    <submittedName>
        <fullName evidence="4">Hydrogenase expression/formation protein HypE</fullName>
    </submittedName>
</protein>
<dbReference type="PANTHER" id="PTHR30303:SF0">
    <property type="entry name" value="CARBAMOYL DEHYDRATASE HYPE"/>
    <property type="match status" value="1"/>
</dbReference>
<name>A0A7I9VI01_9BACT</name>
<evidence type="ECO:0000313" key="4">
    <source>
        <dbReference type="EMBL" id="GEJ55748.1"/>
    </source>
</evidence>
<dbReference type="Gene3D" id="3.90.650.10">
    <property type="entry name" value="PurM-like C-terminal domain"/>
    <property type="match status" value="1"/>
</dbReference>
<reference evidence="5" key="1">
    <citation type="journal article" date="2020" name="Appl. Environ. Microbiol.">
        <title>Diazotrophic Anaeromyxobacter Isolates from Soils.</title>
        <authorList>
            <person name="Masuda Y."/>
            <person name="Yamanaka H."/>
            <person name="Xu Z.X."/>
            <person name="Shiratori Y."/>
            <person name="Aono T."/>
            <person name="Amachi S."/>
            <person name="Senoo K."/>
            <person name="Itoh H."/>
        </authorList>
    </citation>
    <scope>NUCLEOTIDE SEQUENCE [LARGE SCALE GENOMIC DNA]</scope>
    <source>
        <strain evidence="5">R267</strain>
    </source>
</reference>
<comment type="caution">
    <text evidence="4">The sequence shown here is derived from an EMBL/GenBank/DDBJ whole genome shotgun (WGS) entry which is preliminary data.</text>
</comment>
<dbReference type="InterPro" id="IPR011854">
    <property type="entry name" value="HypE"/>
</dbReference>
<dbReference type="PIRSF" id="PIRSF005644">
    <property type="entry name" value="Hdrgns_mtr_HypE"/>
    <property type="match status" value="1"/>
</dbReference>
<comment type="similarity">
    <text evidence="1">Belongs to the HypE family.</text>
</comment>
<dbReference type="EMBL" id="BJTG01000001">
    <property type="protein sequence ID" value="GEJ55748.1"/>
    <property type="molecule type" value="Genomic_DNA"/>
</dbReference>
<dbReference type="Gene3D" id="3.30.1330.10">
    <property type="entry name" value="PurM-like, N-terminal domain"/>
    <property type="match status" value="1"/>
</dbReference>
<accession>A0A7I9VI01</accession>
<evidence type="ECO:0000259" key="3">
    <source>
        <dbReference type="Pfam" id="PF02769"/>
    </source>
</evidence>
<proteinExistence type="inferred from homology"/>
<dbReference type="InterPro" id="IPR036921">
    <property type="entry name" value="PurM-like_N_sf"/>
</dbReference>
<feature type="domain" description="PurM-like C-terminal" evidence="3">
    <location>
        <begin position="165"/>
        <end position="317"/>
    </location>
</feature>
<dbReference type="Pfam" id="PF02769">
    <property type="entry name" value="AIRS_C"/>
    <property type="match status" value="1"/>
</dbReference>
<dbReference type="NCBIfam" id="TIGR02124">
    <property type="entry name" value="hypE"/>
    <property type="match status" value="1"/>
</dbReference>
<dbReference type="SUPFAM" id="SSF55326">
    <property type="entry name" value="PurM N-terminal domain-like"/>
    <property type="match status" value="1"/>
</dbReference>
<gene>
    <name evidence="4" type="ORF">AMYX_04890</name>
</gene>
<evidence type="ECO:0000313" key="5">
    <source>
        <dbReference type="Proteomes" id="UP000503640"/>
    </source>
</evidence>
<feature type="domain" description="PurM-like N-terminal" evidence="2">
    <location>
        <begin position="42"/>
        <end position="153"/>
    </location>
</feature>
<organism evidence="4 5">
    <name type="scientific">Anaeromyxobacter diazotrophicus</name>
    <dbReference type="NCBI Taxonomy" id="2590199"/>
    <lineage>
        <taxon>Bacteria</taxon>
        <taxon>Pseudomonadati</taxon>
        <taxon>Myxococcota</taxon>
        <taxon>Myxococcia</taxon>
        <taxon>Myxococcales</taxon>
        <taxon>Cystobacterineae</taxon>
        <taxon>Anaeromyxobacteraceae</taxon>
        <taxon>Anaeromyxobacter</taxon>
    </lineage>
</organism>
<dbReference type="InterPro" id="IPR010918">
    <property type="entry name" value="PurM-like_C_dom"/>
</dbReference>